<proteinExistence type="predicted"/>
<dbReference type="EMBL" id="LAZR01021675">
    <property type="protein sequence ID" value="KKL84523.1"/>
    <property type="molecule type" value="Genomic_DNA"/>
</dbReference>
<reference evidence="1" key="1">
    <citation type="journal article" date="2015" name="Nature">
        <title>Complex archaea that bridge the gap between prokaryotes and eukaryotes.</title>
        <authorList>
            <person name="Spang A."/>
            <person name="Saw J.H."/>
            <person name="Jorgensen S.L."/>
            <person name="Zaremba-Niedzwiedzka K."/>
            <person name="Martijn J."/>
            <person name="Lind A.E."/>
            <person name="van Eijk R."/>
            <person name="Schleper C."/>
            <person name="Guy L."/>
            <person name="Ettema T.J."/>
        </authorList>
    </citation>
    <scope>NUCLEOTIDE SEQUENCE</scope>
</reference>
<gene>
    <name evidence="1" type="ORF">LCGC14_1963890</name>
</gene>
<accession>A0A0F9FE45</accession>
<organism evidence="1">
    <name type="scientific">marine sediment metagenome</name>
    <dbReference type="NCBI Taxonomy" id="412755"/>
    <lineage>
        <taxon>unclassified sequences</taxon>
        <taxon>metagenomes</taxon>
        <taxon>ecological metagenomes</taxon>
    </lineage>
</organism>
<dbReference type="AlphaFoldDB" id="A0A0F9FE45"/>
<name>A0A0F9FE45_9ZZZZ</name>
<protein>
    <submittedName>
        <fullName evidence="1">Uncharacterized protein</fullName>
    </submittedName>
</protein>
<comment type="caution">
    <text evidence="1">The sequence shown here is derived from an EMBL/GenBank/DDBJ whole genome shotgun (WGS) entry which is preliminary data.</text>
</comment>
<sequence length="87" mass="10408">MKQELLDELLQKWSEDIPILLAGRDAIRAIPGKREKVRYYNPLYKEIHLRMDNFQMDWLESEMRRTGTDRCAIVRRCIDRCRNPASA</sequence>
<evidence type="ECO:0000313" key="1">
    <source>
        <dbReference type="EMBL" id="KKL84523.1"/>
    </source>
</evidence>